<dbReference type="GO" id="GO:0006310">
    <property type="term" value="P:DNA recombination"/>
    <property type="evidence" value="ECO:0007669"/>
    <property type="project" value="UniProtKB-KW"/>
</dbReference>
<keyword evidence="3" id="KW-0238">DNA-binding</keyword>
<dbReference type="CDD" id="cd00801">
    <property type="entry name" value="INT_P4_C"/>
    <property type="match status" value="1"/>
</dbReference>
<dbReference type="RefSeq" id="WP_093068987.1">
    <property type="nucleotide sequence ID" value="NZ_BSOK01000020.1"/>
</dbReference>
<evidence type="ECO:0000256" key="4">
    <source>
        <dbReference type="ARBA" id="ARBA00023172"/>
    </source>
</evidence>
<evidence type="ECO:0000313" key="9">
    <source>
        <dbReference type="Proteomes" id="UP001156645"/>
    </source>
</evidence>
<dbReference type="InterPro" id="IPR025166">
    <property type="entry name" value="Integrase_DNA_bind_dom"/>
</dbReference>
<dbReference type="Proteomes" id="UP000198501">
    <property type="component" value="Unassembled WGS sequence"/>
</dbReference>
<gene>
    <name evidence="6" type="ORF">GCM10007915_10470</name>
    <name evidence="7" type="ORF">SAMN05660405_00803</name>
</gene>
<protein>
    <submittedName>
        <fullName evidence="7">Integrase</fullName>
    </submittedName>
</protein>
<dbReference type="InterPro" id="IPR002104">
    <property type="entry name" value="Integrase_catalytic"/>
</dbReference>
<reference evidence="6" key="1">
    <citation type="journal article" date="2014" name="Int. J. Syst. Evol. Microbiol.">
        <title>Complete genome of a new Firmicutes species belonging to the dominant human colonic microbiota ('Ruminococcus bicirculans') reveals two chromosomes and a selective capacity to utilize plant glucans.</title>
        <authorList>
            <consortium name="NISC Comparative Sequencing Program"/>
            <person name="Wegmann U."/>
            <person name="Louis P."/>
            <person name="Goesmann A."/>
            <person name="Henrissat B."/>
            <person name="Duncan S.H."/>
            <person name="Flint H.J."/>
        </authorList>
    </citation>
    <scope>NUCLEOTIDE SEQUENCE</scope>
    <source>
        <strain evidence="6">NBRC 103191</strain>
    </source>
</reference>
<dbReference type="GO" id="GO:0015074">
    <property type="term" value="P:DNA integration"/>
    <property type="evidence" value="ECO:0007669"/>
    <property type="project" value="UniProtKB-KW"/>
</dbReference>
<evidence type="ECO:0000259" key="5">
    <source>
        <dbReference type="PROSITE" id="PS51898"/>
    </source>
</evidence>
<sequence>MERKAISSDRSISSHKPEDKKYFVAVKNHPKLFLMVRPTETKSWMYRYYPPSNPKQSIISIGIYPSISYARACEVWREYEDLLSKGIDPKIYREDKKKSIISKTKNSFNHFAWEYFDSLDQTQKSNTLIRKKGRLELICSYIGDEPISEITSPRMLEVLLDIQANSLNKDGKPTDKAERCAGIASDVFIYAGARGFCTSNPAALIKSQLAKSNYGHRPAITKPKQLAKLMRDIETIEGDPNTINSLRLLALLFVRNGDLRRMRWADLDLDVGRWTLKPLKGQGKVNMVKDMVVPLPRQAVAILREQQKINGHTPYVFFSQTAKKHQIISDATANKRLKDLGYQDIHCAHGFRATAKTILQEQLKYPLVLVEMALGHTTKDPNGTAYGRFEYIDDRSEMMQNWANYLDALREGRDTAKFRADAKDDADSSSQLQALIDQLGEDKVLDLLKASKPD</sequence>
<dbReference type="Pfam" id="PF22022">
    <property type="entry name" value="Phage_int_M"/>
    <property type="match status" value="1"/>
</dbReference>
<dbReference type="Gene3D" id="3.30.160.390">
    <property type="entry name" value="Integrase, DNA-binding domain"/>
    <property type="match status" value="1"/>
</dbReference>
<accession>A0A1G6W0V9</accession>
<dbReference type="Gene3D" id="1.10.150.130">
    <property type="match status" value="1"/>
</dbReference>
<evidence type="ECO:0000256" key="1">
    <source>
        <dbReference type="ARBA" id="ARBA00008857"/>
    </source>
</evidence>
<evidence type="ECO:0000256" key="2">
    <source>
        <dbReference type="ARBA" id="ARBA00022908"/>
    </source>
</evidence>
<keyword evidence="9" id="KW-1185">Reference proteome</keyword>
<dbReference type="PANTHER" id="PTHR30629:SF2">
    <property type="entry name" value="PROPHAGE INTEGRASE INTS-RELATED"/>
    <property type="match status" value="1"/>
</dbReference>
<evidence type="ECO:0000313" key="7">
    <source>
        <dbReference type="EMBL" id="SDD59471.1"/>
    </source>
</evidence>
<dbReference type="Gene3D" id="1.10.443.10">
    <property type="entry name" value="Intergrase catalytic core"/>
    <property type="match status" value="1"/>
</dbReference>
<dbReference type="EMBL" id="BSOK01000020">
    <property type="protein sequence ID" value="GLR28809.1"/>
    <property type="molecule type" value="Genomic_DNA"/>
</dbReference>
<proteinExistence type="inferred from homology"/>
<comment type="similarity">
    <text evidence="1">Belongs to the 'phage' integrase family.</text>
</comment>
<dbReference type="GO" id="GO:0003677">
    <property type="term" value="F:DNA binding"/>
    <property type="evidence" value="ECO:0007669"/>
    <property type="project" value="UniProtKB-KW"/>
</dbReference>
<reference evidence="7 8" key="2">
    <citation type="submission" date="2016-10" db="EMBL/GenBank/DDBJ databases">
        <authorList>
            <person name="de Groot N.N."/>
        </authorList>
    </citation>
    <scope>NUCLEOTIDE SEQUENCE [LARGE SCALE GENOMIC DNA]</scope>
    <source>
        <strain evidence="7 8">DSM 23406</strain>
    </source>
</reference>
<keyword evidence="4" id="KW-0233">DNA recombination</keyword>
<dbReference type="AlphaFoldDB" id="A0A1G6W0V9"/>
<evidence type="ECO:0000313" key="8">
    <source>
        <dbReference type="Proteomes" id="UP000198501"/>
    </source>
</evidence>
<dbReference type="SUPFAM" id="SSF56349">
    <property type="entry name" value="DNA breaking-rejoining enzymes"/>
    <property type="match status" value="1"/>
</dbReference>
<dbReference type="InterPro" id="IPR053876">
    <property type="entry name" value="Phage_int_M"/>
</dbReference>
<dbReference type="InterPro" id="IPR013762">
    <property type="entry name" value="Integrase-like_cat_sf"/>
</dbReference>
<feature type="domain" description="Tyr recombinase" evidence="5">
    <location>
        <begin position="216"/>
        <end position="404"/>
    </location>
</feature>
<dbReference type="PROSITE" id="PS51898">
    <property type="entry name" value="TYR_RECOMBINASE"/>
    <property type="match status" value="1"/>
</dbReference>
<evidence type="ECO:0000313" key="6">
    <source>
        <dbReference type="EMBL" id="GLR28809.1"/>
    </source>
</evidence>
<organism evidence="7 8">
    <name type="scientific">Psychrobacter pacificensis</name>
    <dbReference type="NCBI Taxonomy" id="112002"/>
    <lineage>
        <taxon>Bacteria</taxon>
        <taxon>Pseudomonadati</taxon>
        <taxon>Pseudomonadota</taxon>
        <taxon>Gammaproteobacteria</taxon>
        <taxon>Moraxellales</taxon>
        <taxon>Moraxellaceae</taxon>
        <taxon>Psychrobacter</taxon>
    </lineage>
</organism>
<dbReference type="InterPro" id="IPR011010">
    <property type="entry name" value="DNA_brk_join_enz"/>
</dbReference>
<evidence type="ECO:0000256" key="3">
    <source>
        <dbReference type="ARBA" id="ARBA00023125"/>
    </source>
</evidence>
<dbReference type="Pfam" id="PF13356">
    <property type="entry name" value="Arm-DNA-bind_3"/>
    <property type="match status" value="1"/>
</dbReference>
<dbReference type="InterPro" id="IPR010998">
    <property type="entry name" value="Integrase_recombinase_N"/>
</dbReference>
<dbReference type="InterPro" id="IPR050808">
    <property type="entry name" value="Phage_Integrase"/>
</dbReference>
<reference evidence="6" key="4">
    <citation type="submission" date="2023-01" db="EMBL/GenBank/DDBJ databases">
        <title>Draft genome sequence of Psychrobacter pacificensis strain NBRC 103191.</title>
        <authorList>
            <person name="Sun Q."/>
            <person name="Mori K."/>
        </authorList>
    </citation>
    <scope>NUCLEOTIDE SEQUENCE</scope>
    <source>
        <strain evidence="6">NBRC 103191</strain>
    </source>
</reference>
<dbReference type="PANTHER" id="PTHR30629">
    <property type="entry name" value="PROPHAGE INTEGRASE"/>
    <property type="match status" value="1"/>
</dbReference>
<name>A0A1G6W0V9_9GAMM</name>
<dbReference type="Pfam" id="PF00589">
    <property type="entry name" value="Phage_integrase"/>
    <property type="match status" value="1"/>
</dbReference>
<dbReference type="Proteomes" id="UP001156645">
    <property type="component" value="Unassembled WGS sequence"/>
</dbReference>
<dbReference type="EMBL" id="FNAL01000004">
    <property type="protein sequence ID" value="SDD59471.1"/>
    <property type="molecule type" value="Genomic_DNA"/>
</dbReference>
<keyword evidence="2" id="KW-0229">DNA integration</keyword>
<reference evidence="9" key="3">
    <citation type="journal article" date="2019" name="Int. J. Syst. Evol. Microbiol.">
        <title>The Global Catalogue of Microorganisms (GCM) 10K type strain sequencing project: providing services to taxonomists for standard genome sequencing and annotation.</title>
        <authorList>
            <consortium name="The Broad Institute Genomics Platform"/>
            <consortium name="The Broad Institute Genome Sequencing Center for Infectious Disease"/>
            <person name="Wu L."/>
            <person name="Ma J."/>
        </authorList>
    </citation>
    <scope>NUCLEOTIDE SEQUENCE [LARGE SCALE GENOMIC DNA]</scope>
    <source>
        <strain evidence="9">NBRC 103191</strain>
    </source>
</reference>
<dbReference type="InterPro" id="IPR038488">
    <property type="entry name" value="Integrase_DNA-bd_sf"/>
</dbReference>